<keyword evidence="2" id="KW-1133">Transmembrane helix</keyword>
<protein>
    <recommendedName>
        <fullName evidence="5">DUF4352 domain-containing protein</fullName>
    </recommendedName>
</protein>
<evidence type="ECO:0000313" key="3">
    <source>
        <dbReference type="EMBL" id="MCM1982927.1"/>
    </source>
</evidence>
<dbReference type="AlphaFoldDB" id="A0ABD4T2Z6"/>
<keyword evidence="4" id="KW-1185">Reference proteome</keyword>
<accession>A0ABD4T2Z6</accession>
<dbReference type="Proteomes" id="UP000031561">
    <property type="component" value="Unassembled WGS sequence"/>
</dbReference>
<proteinExistence type="predicted"/>
<dbReference type="EMBL" id="JTHE03000048">
    <property type="protein sequence ID" value="MCM1982927.1"/>
    <property type="molecule type" value="Genomic_DNA"/>
</dbReference>
<comment type="caution">
    <text evidence="3">The sequence shown here is derived from an EMBL/GenBank/DDBJ whole genome shotgun (WGS) entry which is preliminary data.</text>
</comment>
<evidence type="ECO:0008006" key="5">
    <source>
        <dbReference type="Google" id="ProtNLM"/>
    </source>
</evidence>
<evidence type="ECO:0000256" key="1">
    <source>
        <dbReference type="SAM" id="MobiDB-lite"/>
    </source>
</evidence>
<feature type="transmembrane region" description="Helical" evidence="2">
    <location>
        <begin position="32"/>
        <end position="51"/>
    </location>
</feature>
<reference evidence="3 4" key="1">
    <citation type="journal article" date="2015" name="Genome Announc.">
        <title>Draft Genome Sequence of Filamentous Marine Cyanobacterium Lyngbya confervoides Strain BDU141951.</title>
        <authorList>
            <person name="Chandrababunaidu M.M."/>
            <person name="Sen D."/>
            <person name="Tripathy S."/>
        </authorList>
    </citation>
    <scope>NUCLEOTIDE SEQUENCE [LARGE SCALE GENOMIC DNA]</scope>
    <source>
        <strain evidence="3 4">BDU141951</strain>
    </source>
</reference>
<evidence type="ECO:0000256" key="2">
    <source>
        <dbReference type="SAM" id="Phobius"/>
    </source>
</evidence>
<organism evidence="3 4">
    <name type="scientific">Lyngbya confervoides BDU141951</name>
    <dbReference type="NCBI Taxonomy" id="1574623"/>
    <lineage>
        <taxon>Bacteria</taxon>
        <taxon>Bacillati</taxon>
        <taxon>Cyanobacteriota</taxon>
        <taxon>Cyanophyceae</taxon>
        <taxon>Oscillatoriophycideae</taxon>
        <taxon>Oscillatoriales</taxon>
        <taxon>Microcoleaceae</taxon>
        <taxon>Lyngbya</taxon>
    </lineage>
</organism>
<keyword evidence="2" id="KW-0472">Membrane</keyword>
<dbReference type="RefSeq" id="WP_166281651.1">
    <property type="nucleotide sequence ID" value="NZ_JTHE03000048.1"/>
</dbReference>
<evidence type="ECO:0000313" key="4">
    <source>
        <dbReference type="Proteomes" id="UP000031561"/>
    </source>
</evidence>
<feature type="region of interest" description="Disordered" evidence="1">
    <location>
        <begin position="96"/>
        <end position="136"/>
    </location>
</feature>
<gene>
    <name evidence="3" type="ORF">QQ91_0008840</name>
</gene>
<keyword evidence="2" id="KW-0812">Transmembrane</keyword>
<name>A0ABD4T2Z6_9CYAN</name>
<sequence>MAKRQLQAAGAAPASSATTTSSISSNAKFTLLLLGIMLLIGAATGLAGYFFGRNSLRGITQPDINPFINNSEETGQNPRQGVSFLKETQIIQQSKALTQNSNAKVESPDKPDNQAKQSTPAAEKKQGKTTQKASGKYPIQLKSQGIRLDIRSLTQKGDEIELDVAMANGGEKPVQFIYTFLDVTDDEGFALSSEVVGIPETLQPQSETHVGTITIFDAPPGSIKRLNLSLTNYPDQNVSLEVKDIPVSSGTD</sequence>